<dbReference type="InterPro" id="IPR036322">
    <property type="entry name" value="WD40_repeat_dom_sf"/>
</dbReference>
<accession>A0ABR1FK25</accession>
<evidence type="ECO:0000256" key="6">
    <source>
        <dbReference type="ARBA" id="ARBA00023306"/>
    </source>
</evidence>
<evidence type="ECO:0000256" key="7">
    <source>
        <dbReference type="PROSITE-ProRule" id="PRU00221"/>
    </source>
</evidence>
<dbReference type="Gene3D" id="2.130.10.10">
    <property type="entry name" value="YVTN repeat-like/Quinoprotein amine dehydrogenase"/>
    <property type="match status" value="1"/>
</dbReference>
<dbReference type="PROSITE" id="PS50294">
    <property type="entry name" value="WD_REPEATS_REGION"/>
    <property type="match status" value="2"/>
</dbReference>
<comment type="similarity">
    <text evidence="1">Belongs to the WD repeat CDC20/Fizzy family.</text>
</comment>
<evidence type="ECO:0000259" key="9">
    <source>
        <dbReference type="Pfam" id="PF24807"/>
    </source>
</evidence>
<dbReference type="PANTHER" id="PTHR19918">
    <property type="entry name" value="CELL DIVISION CYCLE 20 CDC20 FIZZY -RELATED"/>
    <property type="match status" value="1"/>
</dbReference>
<reference evidence="10 11" key="1">
    <citation type="submission" date="2024-03" db="EMBL/GenBank/DDBJ databases">
        <title>Aureococcus anophagefferens CCMP1851 and Kratosvirus quantuckense: Draft genome of a second virus-susceptible host strain in the model system.</title>
        <authorList>
            <person name="Chase E."/>
            <person name="Truchon A.R."/>
            <person name="Schepens W."/>
            <person name="Wilhelm S.W."/>
        </authorList>
    </citation>
    <scope>NUCLEOTIDE SEQUENCE [LARGE SCALE GENOMIC DNA]</scope>
    <source>
        <strain evidence="10 11">CCMP1851</strain>
    </source>
</reference>
<dbReference type="InterPro" id="IPR015943">
    <property type="entry name" value="WD40/YVTN_repeat-like_dom_sf"/>
</dbReference>
<evidence type="ECO:0000256" key="5">
    <source>
        <dbReference type="ARBA" id="ARBA00022776"/>
    </source>
</evidence>
<dbReference type="SUPFAM" id="SSF50978">
    <property type="entry name" value="WD40 repeat-like"/>
    <property type="match status" value="1"/>
</dbReference>
<evidence type="ECO:0000256" key="1">
    <source>
        <dbReference type="ARBA" id="ARBA00006445"/>
    </source>
</evidence>
<name>A0ABR1FK25_AURAN</name>
<evidence type="ECO:0000256" key="3">
    <source>
        <dbReference type="ARBA" id="ARBA00022618"/>
    </source>
</evidence>
<dbReference type="InterPro" id="IPR001680">
    <property type="entry name" value="WD40_rpt"/>
</dbReference>
<keyword evidence="11" id="KW-1185">Reference proteome</keyword>
<evidence type="ECO:0000256" key="2">
    <source>
        <dbReference type="ARBA" id="ARBA00022574"/>
    </source>
</evidence>
<dbReference type="Proteomes" id="UP001363151">
    <property type="component" value="Unassembled WGS sequence"/>
</dbReference>
<dbReference type="Pfam" id="PF24807">
    <property type="entry name" value="WD40_CDC20-Fz"/>
    <property type="match status" value="1"/>
</dbReference>
<organism evidence="10 11">
    <name type="scientific">Aureococcus anophagefferens</name>
    <name type="common">Harmful bloom alga</name>
    <dbReference type="NCBI Taxonomy" id="44056"/>
    <lineage>
        <taxon>Eukaryota</taxon>
        <taxon>Sar</taxon>
        <taxon>Stramenopiles</taxon>
        <taxon>Ochrophyta</taxon>
        <taxon>Pelagophyceae</taxon>
        <taxon>Pelagomonadales</taxon>
        <taxon>Pelagomonadaceae</taxon>
        <taxon>Aureococcus</taxon>
    </lineage>
</organism>
<dbReference type="PANTHER" id="PTHR19918:SF8">
    <property type="entry name" value="FI02843P"/>
    <property type="match status" value="1"/>
</dbReference>
<evidence type="ECO:0000256" key="4">
    <source>
        <dbReference type="ARBA" id="ARBA00022737"/>
    </source>
</evidence>
<dbReference type="PROSITE" id="PS50082">
    <property type="entry name" value="WD_REPEATS_2"/>
    <property type="match status" value="3"/>
</dbReference>
<protein>
    <submittedName>
        <fullName evidence="10">Anaphase promoting complex subunit</fullName>
    </submittedName>
</protein>
<feature type="domain" description="CDC20/Fizzy WD40" evidence="9">
    <location>
        <begin position="194"/>
        <end position="507"/>
    </location>
</feature>
<dbReference type="InterPro" id="IPR056150">
    <property type="entry name" value="WD40_CDC20-Fz"/>
</dbReference>
<feature type="repeat" description="WD" evidence="7">
    <location>
        <begin position="246"/>
        <end position="280"/>
    </location>
</feature>
<keyword evidence="3" id="KW-0132">Cell division</keyword>
<evidence type="ECO:0000313" key="10">
    <source>
        <dbReference type="EMBL" id="KAK7232291.1"/>
    </source>
</evidence>
<dbReference type="SMART" id="SM00320">
    <property type="entry name" value="WD40"/>
    <property type="match status" value="7"/>
</dbReference>
<comment type="caution">
    <text evidence="10">The sequence shown here is derived from an EMBL/GenBank/DDBJ whole genome shotgun (WGS) entry which is preliminary data.</text>
</comment>
<keyword evidence="6" id="KW-0131">Cell cycle</keyword>
<keyword evidence="2 7" id="KW-0853">WD repeat</keyword>
<evidence type="ECO:0000313" key="11">
    <source>
        <dbReference type="Proteomes" id="UP001363151"/>
    </source>
</evidence>
<evidence type="ECO:0000256" key="8">
    <source>
        <dbReference type="SAM" id="MobiDB-lite"/>
    </source>
</evidence>
<feature type="repeat" description="WD" evidence="7">
    <location>
        <begin position="324"/>
        <end position="356"/>
    </location>
</feature>
<feature type="region of interest" description="Disordered" evidence="8">
    <location>
        <begin position="1"/>
        <end position="77"/>
    </location>
</feature>
<proteinExistence type="inferred from homology"/>
<feature type="repeat" description="WD" evidence="7">
    <location>
        <begin position="476"/>
        <end position="509"/>
    </location>
</feature>
<sequence length="541" mass="57696">MEFTNGAGPIDMIDAATPGTPRSPAAKRVKTGQTPPRGAGTPPRTPRTDRTPRSPGSHVRTPSSDRFIPNRGSMDFDEANHSLTRIDTPKGDAGAGNARPVEVEFRRAMRSALLPRSTLAARASSIDSAGESRGESSGSAKIFRFGNENLPARDGFERFRSALEVIADPSRDDGSATRSAALARPVPTKPSRILDAPDIVDDYYLNLLSWSSTNVLAVALANNVYLWNAATNEVSELLQLEQGDCVTSVSWAPGGSHLCVGTDSAAVQLWDTSRMVLVRSMRGHTARVGSLAWNPVSRCVNIGSRDALVLQHDARAARHRTATLVGHQQEVCGLSWSADGSTLASGGNENFLCLWDAARSGAHRAGGNSPGGGATGRLGVECAPRITLRQHQAAVKALSWCPMHRNLLASGGGTADRTIKFWNAHTGAMLHSVDTGSQVCALLWSRHHKEIVSSHGFSQNQLCLWRYPSMTKLCELTGHTARVLHLAQSPDGETVVSAAADETLRFWSIFGGSPNSGARKGGRGAMRELHLSSVGDGLSIR</sequence>
<dbReference type="InterPro" id="IPR033010">
    <property type="entry name" value="Cdc20/Fizzy"/>
</dbReference>
<feature type="compositionally biased region" description="Low complexity" evidence="8">
    <location>
        <begin position="31"/>
        <end position="42"/>
    </location>
</feature>
<dbReference type="EMBL" id="JBBJCI010000370">
    <property type="protein sequence ID" value="KAK7232291.1"/>
    <property type="molecule type" value="Genomic_DNA"/>
</dbReference>
<keyword evidence="4" id="KW-0677">Repeat</keyword>
<keyword evidence="5" id="KW-0498">Mitosis</keyword>
<gene>
    <name evidence="10" type="primary">CDC20</name>
    <name evidence="10" type="ORF">SO694_00030388</name>
</gene>